<evidence type="ECO:0000256" key="1">
    <source>
        <dbReference type="ARBA" id="ARBA00004141"/>
    </source>
</evidence>
<reference evidence="8" key="1">
    <citation type="submission" date="2021-10" db="EMBL/GenBank/DDBJ databases">
        <title>Tropical sea cucumber genome reveals ecological adaptation and Cuvierian tubules defense mechanism.</title>
        <authorList>
            <person name="Chen T."/>
        </authorList>
    </citation>
    <scope>NUCLEOTIDE SEQUENCE</scope>
    <source>
        <strain evidence="8">Nanhai2018</strain>
        <tissue evidence="8">Muscle</tissue>
    </source>
</reference>
<keyword evidence="4 7" id="KW-1133">Transmembrane helix</keyword>
<evidence type="ECO:0000256" key="2">
    <source>
        <dbReference type="ARBA" id="ARBA00006840"/>
    </source>
</evidence>
<keyword evidence="3 7" id="KW-0812">Transmembrane</keyword>
<dbReference type="InterPro" id="IPR000301">
    <property type="entry name" value="Tetraspanin_animals"/>
</dbReference>
<dbReference type="PANTHER" id="PTHR19282:SF519">
    <property type="entry name" value="TETRASPANIN"/>
    <property type="match status" value="1"/>
</dbReference>
<sequence length="262" mass="28998">MCCCAIECVQCCVYFFNILFMITGIALLISGVVLLINGFVGFLSVLVPSLPYFYVAIILIIAAVLILCISIYGCMAAFKGDVCALIWYYILVVIVLCLEASALIMTFVVWRSGGYHSQIQDYVAHRVQLTMGRYGDGGDSAITEAWDDLQKNKECCGVENNLDWYKFAEFEPGRPPDSCCVEFYEGCSKAVNGAVVWEEGCKQYLIDATFSGLSALGSIVIIFIIIQIILLLFVLILIFLKKFGNDPKNTCCGTYVLAEDKE</sequence>
<keyword evidence="5 7" id="KW-0472">Membrane</keyword>
<keyword evidence="9" id="KW-1185">Reference proteome</keyword>
<feature type="transmembrane region" description="Helical" evidence="7">
    <location>
        <begin position="12"/>
        <end position="40"/>
    </location>
</feature>
<dbReference type="OrthoDB" id="432835at2759"/>
<dbReference type="Proteomes" id="UP001152320">
    <property type="component" value="Chromosome 19"/>
</dbReference>
<dbReference type="Pfam" id="PF00335">
    <property type="entry name" value="Tetraspanin"/>
    <property type="match status" value="1"/>
</dbReference>
<evidence type="ECO:0000256" key="3">
    <source>
        <dbReference type="ARBA" id="ARBA00022692"/>
    </source>
</evidence>
<dbReference type="PRINTS" id="PR00259">
    <property type="entry name" value="TMFOUR"/>
</dbReference>
<comment type="subcellular location">
    <subcellularLocation>
        <location evidence="1 7">Membrane</location>
        <topology evidence="1 7">Multi-pass membrane protein</topology>
    </subcellularLocation>
</comment>
<evidence type="ECO:0000256" key="6">
    <source>
        <dbReference type="PIRSR" id="PIRSR002419-1"/>
    </source>
</evidence>
<feature type="transmembrane region" description="Helical" evidence="7">
    <location>
        <begin position="215"/>
        <end position="240"/>
    </location>
</feature>
<evidence type="ECO:0000256" key="7">
    <source>
        <dbReference type="RuleBase" id="RU361218"/>
    </source>
</evidence>
<dbReference type="Gene3D" id="1.10.1450.10">
    <property type="entry name" value="Tetraspanin"/>
    <property type="match status" value="1"/>
</dbReference>
<proteinExistence type="inferred from homology"/>
<accession>A0A9Q0YLF4</accession>
<feature type="disulfide bond" evidence="6">
    <location>
        <begin position="155"/>
        <end position="187"/>
    </location>
</feature>
<dbReference type="InterPro" id="IPR008952">
    <property type="entry name" value="Tetraspanin_EC2_sf"/>
</dbReference>
<evidence type="ECO:0000313" key="9">
    <source>
        <dbReference type="Proteomes" id="UP001152320"/>
    </source>
</evidence>
<keyword evidence="6" id="KW-1015">Disulfide bond</keyword>
<dbReference type="SUPFAM" id="SSF48652">
    <property type="entry name" value="Tetraspanin"/>
    <property type="match status" value="1"/>
</dbReference>
<feature type="transmembrane region" description="Helical" evidence="7">
    <location>
        <begin position="86"/>
        <end position="110"/>
    </location>
</feature>
<evidence type="ECO:0000256" key="4">
    <source>
        <dbReference type="ARBA" id="ARBA00022989"/>
    </source>
</evidence>
<dbReference type="GO" id="GO:0005886">
    <property type="term" value="C:plasma membrane"/>
    <property type="evidence" value="ECO:0007669"/>
    <property type="project" value="TreeGrafter"/>
</dbReference>
<dbReference type="InterPro" id="IPR018499">
    <property type="entry name" value="Tetraspanin/Peripherin"/>
</dbReference>
<dbReference type="AlphaFoldDB" id="A0A9Q0YLF4"/>
<gene>
    <name evidence="8" type="ORF">HOLleu_35930</name>
</gene>
<protein>
    <recommendedName>
        <fullName evidence="7">Tetraspanin</fullName>
    </recommendedName>
</protein>
<evidence type="ECO:0000256" key="5">
    <source>
        <dbReference type="ARBA" id="ARBA00023136"/>
    </source>
</evidence>
<evidence type="ECO:0000313" key="8">
    <source>
        <dbReference type="EMBL" id="KAJ8023475.1"/>
    </source>
</evidence>
<organism evidence="8 9">
    <name type="scientific">Holothuria leucospilota</name>
    <name type="common">Black long sea cucumber</name>
    <name type="synonym">Mertensiothuria leucospilota</name>
    <dbReference type="NCBI Taxonomy" id="206669"/>
    <lineage>
        <taxon>Eukaryota</taxon>
        <taxon>Metazoa</taxon>
        <taxon>Echinodermata</taxon>
        <taxon>Eleutherozoa</taxon>
        <taxon>Echinozoa</taxon>
        <taxon>Holothuroidea</taxon>
        <taxon>Aspidochirotacea</taxon>
        <taxon>Aspidochirotida</taxon>
        <taxon>Holothuriidae</taxon>
        <taxon>Holothuria</taxon>
    </lineage>
</organism>
<name>A0A9Q0YLF4_HOLLE</name>
<comment type="similarity">
    <text evidence="2 7">Belongs to the tetraspanin (TM4SF) family.</text>
</comment>
<comment type="caution">
    <text evidence="8">The sequence shown here is derived from an EMBL/GenBank/DDBJ whole genome shotgun (WGS) entry which is preliminary data.</text>
</comment>
<feature type="transmembrane region" description="Helical" evidence="7">
    <location>
        <begin position="52"/>
        <end position="74"/>
    </location>
</feature>
<dbReference type="EMBL" id="JAIZAY010000019">
    <property type="protein sequence ID" value="KAJ8023475.1"/>
    <property type="molecule type" value="Genomic_DNA"/>
</dbReference>
<dbReference type="PANTHER" id="PTHR19282">
    <property type="entry name" value="TETRASPANIN"/>
    <property type="match status" value="1"/>
</dbReference>
<dbReference type="PIRSF" id="PIRSF002419">
    <property type="entry name" value="Tetraspanin"/>
    <property type="match status" value="1"/>
</dbReference>